<accession>A0A2H0LXH5</accession>
<evidence type="ECO:0000313" key="2">
    <source>
        <dbReference type="EMBL" id="PIQ89108.1"/>
    </source>
</evidence>
<evidence type="ECO:0000256" key="1">
    <source>
        <dbReference type="SAM" id="MobiDB-lite"/>
    </source>
</evidence>
<dbReference type="EMBL" id="PCWA01000073">
    <property type="protein sequence ID" value="PIQ89108.1"/>
    <property type="molecule type" value="Genomic_DNA"/>
</dbReference>
<dbReference type="InterPro" id="IPR021327">
    <property type="entry name" value="DUF2934"/>
</dbReference>
<feature type="compositionally biased region" description="Low complexity" evidence="1">
    <location>
        <begin position="15"/>
        <end position="29"/>
    </location>
</feature>
<dbReference type="AlphaFoldDB" id="A0A2H0LXH5"/>
<organism evidence="2 3">
    <name type="scientific">Candidatus Ghiorseimicrobium undicola</name>
    <dbReference type="NCBI Taxonomy" id="1974746"/>
    <lineage>
        <taxon>Bacteria</taxon>
        <taxon>Pseudomonadati</taxon>
        <taxon>Candidatus Omnitrophota</taxon>
        <taxon>Candidatus Ghiorseimicrobium</taxon>
    </lineage>
</organism>
<gene>
    <name evidence="2" type="ORF">COV72_04755</name>
</gene>
<evidence type="ECO:0000313" key="3">
    <source>
        <dbReference type="Proteomes" id="UP000229641"/>
    </source>
</evidence>
<comment type="caution">
    <text evidence="2">The sequence shown here is derived from an EMBL/GenBank/DDBJ whole genome shotgun (WGS) entry which is preliminary data.</text>
</comment>
<reference evidence="2 3" key="1">
    <citation type="submission" date="2017-09" db="EMBL/GenBank/DDBJ databases">
        <title>Depth-based differentiation of microbial function through sediment-hosted aquifers and enrichment of novel symbionts in the deep terrestrial subsurface.</title>
        <authorList>
            <person name="Probst A.J."/>
            <person name="Ladd B."/>
            <person name="Jarett J.K."/>
            <person name="Geller-Mcgrath D.E."/>
            <person name="Sieber C.M."/>
            <person name="Emerson J.B."/>
            <person name="Anantharaman K."/>
            <person name="Thomas B.C."/>
            <person name="Malmstrom R."/>
            <person name="Stieglmeier M."/>
            <person name="Klingl A."/>
            <person name="Woyke T."/>
            <person name="Ryan C.M."/>
            <person name="Banfield J.F."/>
        </authorList>
    </citation>
    <scope>NUCLEOTIDE SEQUENCE [LARGE SCALE GENOMIC DNA]</scope>
    <source>
        <strain evidence="2">CG11_big_fil_rev_8_21_14_0_20_42_13</strain>
    </source>
</reference>
<dbReference type="Pfam" id="PF11154">
    <property type="entry name" value="DUF2934"/>
    <property type="match status" value="1"/>
</dbReference>
<dbReference type="Proteomes" id="UP000229641">
    <property type="component" value="Unassembled WGS sequence"/>
</dbReference>
<sequence>MVLGARKKLMKTLNKKSASSSPANSAKSQNADRETLSKLISERAYYIWEEKGKPSGDDFNIWLQAENEIRAKFCK</sequence>
<proteinExistence type="predicted"/>
<feature type="region of interest" description="Disordered" evidence="1">
    <location>
        <begin position="12"/>
        <end position="34"/>
    </location>
</feature>
<evidence type="ECO:0008006" key="4">
    <source>
        <dbReference type="Google" id="ProtNLM"/>
    </source>
</evidence>
<name>A0A2H0LXH5_9BACT</name>
<protein>
    <recommendedName>
        <fullName evidence="4">DUF2934 domain-containing protein</fullName>
    </recommendedName>
</protein>